<evidence type="ECO:0000313" key="6">
    <source>
        <dbReference type="EMBL" id="CAB4775470.1"/>
    </source>
</evidence>
<accession>A0A6J6VTM0</accession>
<organism evidence="6">
    <name type="scientific">freshwater metagenome</name>
    <dbReference type="NCBI Taxonomy" id="449393"/>
    <lineage>
        <taxon>unclassified sequences</taxon>
        <taxon>metagenomes</taxon>
        <taxon>ecological metagenomes</taxon>
    </lineage>
</organism>
<gene>
    <name evidence="6" type="ORF">UFOPK2925_00511</name>
</gene>
<dbReference type="PANTHER" id="PTHR35788">
    <property type="entry name" value="EXPORTED PROTEIN-RELATED"/>
    <property type="match status" value="1"/>
</dbReference>
<dbReference type="AlphaFoldDB" id="A0A6J6VTM0"/>
<evidence type="ECO:0000256" key="1">
    <source>
        <dbReference type="ARBA" id="ARBA00022729"/>
    </source>
</evidence>
<feature type="domain" description="YoaR-like putative peptidoglycan binding" evidence="5">
    <location>
        <begin position="302"/>
        <end position="352"/>
    </location>
</feature>
<dbReference type="Pfam" id="PF07501">
    <property type="entry name" value="G5"/>
    <property type="match status" value="1"/>
</dbReference>
<evidence type="ECO:0000256" key="2">
    <source>
        <dbReference type="SAM" id="MobiDB-lite"/>
    </source>
</evidence>
<keyword evidence="1" id="KW-0732">Signal</keyword>
<feature type="compositionally biased region" description="Basic residues" evidence="2">
    <location>
        <begin position="36"/>
        <end position="48"/>
    </location>
</feature>
<name>A0A6J6VTM0_9ZZZZ</name>
<dbReference type="InterPro" id="IPR011098">
    <property type="entry name" value="G5_dom"/>
</dbReference>
<dbReference type="Pfam" id="PF12229">
    <property type="entry name" value="PG_binding_4"/>
    <property type="match status" value="1"/>
</dbReference>
<feature type="transmembrane region" description="Helical" evidence="3">
    <location>
        <begin position="56"/>
        <end position="75"/>
    </location>
</feature>
<evidence type="ECO:0000259" key="4">
    <source>
        <dbReference type="Pfam" id="PF07501"/>
    </source>
</evidence>
<keyword evidence="3" id="KW-0472">Membrane</keyword>
<sequence length="629" mass="66726">MTTEPNPDRTPNPPVAPDADSTSATPRSHSAEARARRARSQARSARRSGHSDAERAWLLVGILCIALVIVATSVFERLTHQGEALPGVSLAGQDISGKSATELLDTARILIAQRGSTEFAAIAGKNELSASPAALGATYDPFEAARASREAGRSNPIGAILGTFMRRGHTKNISLPVSIDNAMLAGVLDGWQRSIGDGLVDGSLIFKGTEVIEVTPKSGTSIVRPEADDAMREAIINGDTRLVRLPVGETEPVINEAATRRAARKARALLASPVTLTIRDSTLKLDPSSVASALTVRPSGRELQLVVDPQALRTSIAQSLVPLETPPKEATFAVEGSKVKVIPSATGTVVDLVPAAKAMSGGSHNVDAPVGEVAPAHDTAWAEGLHINGLVSTYTTNHPCCMARVTNIHTGAAALNGAIVEPGATFSLNNHLGQRTLDKGYVVAPAIAADLSYEDAVGGGVSQLSTTLFNAVFFGGYQDVTHTVHSLYLSRYPLGREATLNYPSIDNRFKNDTKNGVLIITSFSSTSITVSLYGDNEGRTVRAEGPNIIETIPVVVEYTEDPTLPIGTEKELFAGHTGYVVENFRIIKYADGTEKRQRFRERYQMGKQKVARNLDPAATTTTAPLVPLL</sequence>
<evidence type="ECO:0000256" key="3">
    <source>
        <dbReference type="SAM" id="Phobius"/>
    </source>
</evidence>
<feature type="domain" description="G5" evidence="4">
    <location>
        <begin position="550"/>
        <end position="598"/>
    </location>
</feature>
<keyword evidence="3" id="KW-0812">Transmembrane</keyword>
<dbReference type="InterPro" id="IPR007391">
    <property type="entry name" value="Vancomycin_resist_VanW"/>
</dbReference>
<keyword evidence="3" id="KW-1133">Transmembrane helix</keyword>
<evidence type="ECO:0000259" key="5">
    <source>
        <dbReference type="Pfam" id="PF12229"/>
    </source>
</evidence>
<reference evidence="6" key="1">
    <citation type="submission" date="2020-05" db="EMBL/GenBank/DDBJ databases">
        <authorList>
            <person name="Chiriac C."/>
            <person name="Salcher M."/>
            <person name="Ghai R."/>
            <person name="Kavagutti S V."/>
        </authorList>
    </citation>
    <scope>NUCLEOTIDE SEQUENCE</scope>
</reference>
<dbReference type="PANTHER" id="PTHR35788:SF1">
    <property type="entry name" value="EXPORTED PROTEIN"/>
    <property type="match status" value="1"/>
</dbReference>
<dbReference type="EMBL" id="CAEZZU010000054">
    <property type="protein sequence ID" value="CAB4775470.1"/>
    <property type="molecule type" value="Genomic_DNA"/>
</dbReference>
<feature type="region of interest" description="Disordered" evidence="2">
    <location>
        <begin position="1"/>
        <end position="50"/>
    </location>
</feature>
<proteinExistence type="predicted"/>
<dbReference type="Pfam" id="PF04294">
    <property type="entry name" value="VanW"/>
    <property type="match status" value="1"/>
</dbReference>
<protein>
    <submittedName>
        <fullName evidence="6">Unannotated protein</fullName>
    </submittedName>
</protein>
<dbReference type="InterPro" id="IPR022029">
    <property type="entry name" value="YoaR-like_PG-bd"/>
</dbReference>
<dbReference type="InterPro" id="IPR052913">
    <property type="entry name" value="Glycopeptide_resist_protein"/>
</dbReference>